<reference evidence="2" key="1">
    <citation type="journal article" date="2017" name="Nat. Microbiol.">
        <title>Global analysis of biosynthetic gene clusters reveals vast potential of secondary metabolite production in Penicillium species.</title>
        <authorList>
            <person name="Nielsen J.C."/>
            <person name="Grijseels S."/>
            <person name="Prigent S."/>
            <person name="Ji B."/>
            <person name="Dainat J."/>
            <person name="Nielsen K.F."/>
            <person name="Frisvad J.C."/>
            <person name="Workman M."/>
            <person name="Nielsen J."/>
        </authorList>
    </citation>
    <scope>NUCLEOTIDE SEQUENCE [LARGE SCALE GENOMIC DNA]</scope>
    <source>
        <strain evidence="2">IBT 11843</strain>
    </source>
</reference>
<dbReference type="OrthoDB" id="4579491at2759"/>
<sequence>MPHSPAVVRIPWAGVEGETTDIDDVQTQLQNIPKDTRYLRIDETAPSNDDWALLGAHFTAIENLELESGFEELLNDRNIPLHWPLQRLELRSATSELAQSPFIRQGRVPHLSLLLTCGLRFVGPTSDELQRLHKEDIERGDKKAEYIKVYEGTPEEREIEIIYLPDLVVHYMNKHYCGPDAKEDPENESPVGPINMKTLEIFENDAIDTFSRMTQALPHIVSNLRTLRIRSTSGLDFQYLPEEPFRYILPTMDNLEVFNLTVGEIFQDPSYLPTFYKALPPNLTTLYFRGPTSLCRSEHWPDWLKSFESETFLPKLKQLAFVLDLHYEAKPNKWGRRKTTTPPVEVLRQAREACDRLYSIARKRGINIVNMPVDHDSMSHLFELVDARW</sequence>
<dbReference type="AlphaFoldDB" id="A0A1V6PGB5"/>
<dbReference type="Proteomes" id="UP000191522">
    <property type="component" value="Unassembled WGS sequence"/>
</dbReference>
<accession>A0A1V6PGB5</accession>
<protein>
    <submittedName>
        <fullName evidence="1">Uncharacterized protein</fullName>
    </submittedName>
</protein>
<evidence type="ECO:0000313" key="1">
    <source>
        <dbReference type="EMBL" id="OQD75757.1"/>
    </source>
</evidence>
<dbReference type="OMA" id="KWIESFA"/>
<organism evidence="1 2">
    <name type="scientific">Penicillium decumbens</name>
    <dbReference type="NCBI Taxonomy" id="69771"/>
    <lineage>
        <taxon>Eukaryota</taxon>
        <taxon>Fungi</taxon>
        <taxon>Dikarya</taxon>
        <taxon>Ascomycota</taxon>
        <taxon>Pezizomycotina</taxon>
        <taxon>Eurotiomycetes</taxon>
        <taxon>Eurotiomycetidae</taxon>
        <taxon>Eurotiales</taxon>
        <taxon>Aspergillaceae</taxon>
        <taxon>Penicillium</taxon>
    </lineage>
</organism>
<keyword evidence="2" id="KW-1185">Reference proteome</keyword>
<dbReference type="EMBL" id="MDYL01000006">
    <property type="protein sequence ID" value="OQD75757.1"/>
    <property type="molecule type" value="Genomic_DNA"/>
</dbReference>
<gene>
    <name evidence="1" type="ORF">PENDEC_c006G04936</name>
</gene>
<evidence type="ECO:0000313" key="2">
    <source>
        <dbReference type="Proteomes" id="UP000191522"/>
    </source>
</evidence>
<proteinExistence type="predicted"/>
<name>A0A1V6PGB5_PENDC</name>
<comment type="caution">
    <text evidence="1">The sequence shown here is derived from an EMBL/GenBank/DDBJ whole genome shotgun (WGS) entry which is preliminary data.</text>
</comment>